<evidence type="ECO:0000256" key="3">
    <source>
        <dbReference type="ARBA" id="ARBA00022670"/>
    </source>
</evidence>
<evidence type="ECO:0000256" key="5">
    <source>
        <dbReference type="ARBA" id="ARBA00022801"/>
    </source>
</evidence>
<reference evidence="10" key="1">
    <citation type="journal article" date="2020" name="Nature">
        <title>Giant virus diversity and host interactions through global metagenomics.</title>
        <authorList>
            <person name="Schulz F."/>
            <person name="Roux S."/>
            <person name="Paez-Espino D."/>
            <person name="Jungbluth S."/>
            <person name="Walsh D.A."/>
            <person name="Denef V.J."/>
            <person name="McMahon K.D."/>
            <person name="Konstantinidis K.T."/>
            <person name="Eloe-Fadrosh E.A."/>
            <person name="Kyrpides N.C."/>
            <person name="Woyke T."/>
        </authorList>
    </citation>
    <scope>NUCLEOTIDE SEQUENCE</scope>
    <source>
        <strain evidence="10">GVMAG-S-1016713-169</strain>
    </source>
</reference>
<evidence type="ECO:0000256" key="4">
    <source>
        <dbReference type="ARBA" id="ARBA00022692"/>
    </source>
</evidence>
<dbReference type="Gene3D" id="1.20.1540.10">
    <property type="entry name" value="Rhomboid-like"/>
    <property type="match status" value="1"/>
</dbReference>
<evidence type="ECO:0000256" key="2">
    <source>
        <dbReference type="ARBA" id="ARBA00009045"/>
    </source>
</evidence>
<feature type="transmembrane region" description="Helical" evidence="8">
    <location>
        <begin position="130"/>
        <end position="146"/>
    </location>
</feature>
<proteinExistence type="inferred from homology"/>
<dbReference type="GO" id="GO:0004252">
    <property type="term" value="F:serine-type endopeptidase activity"/>
    <property type="evidence" value="ECO:0007669"/>
    <property type="project" value="InterPro"/>
</dbReference>
<dbReference type="InterPro" id="IPR035952">
    <property type="entry name" value="Rhomboid-like_sf"/>
</dbReference>
<evidence type="ECO:0000256" key="6">
    <source>
        <dbReference type="ARBA" id="ARBA00022989"/>
    </source>
</evidence>
<evidence type="ECO:0000256" key="1">
    <source>
        <dbReference type="ARBA" id="ARBA00004141"/>
    </source>
</evidence>
<dbReference type="PANTHER" id="PTHR43066">
    <property type="entry name" value="RHOMBOID-RELATED PROTEIN"/>
    <property type="match status" value="1"/>
</dbReference>
<keyword evidence="7 8" id="KW-0472">Membrane</keyword>
<keyword evidence="6 8" id="KW-1133">Transmembrane helix</keyword>
<dbReference type="GO" id="GO:0016020">
    <property type="term" value="C:membrane"/>
    <property type="evidence" value="ECO:0007669"/>
    <property type="project" value="UniProtKB-SubCell"/>
</dbReference>
<evidence type="ECO:0000256" key="7">
    <source>
        <dbReference type="ARBA" id="ARBA00023136"/>
    </source>
</evidence>
<feature type="transmembrane region" description="Helical" evidence="8">
    <location>
        <begin position="44"/>
        <end position="67"/>
    </location>
</feature>
<dbReference type="Pfam" id="PF01694">
    <property type="entry name" value="Rhomboid"/>
    <property type="match status" value="1"/>
</dbReference>
<comment type="similarity">
    <text evidence="2">Belongs to the peptidase S54 family.</text>
</comment>
<dbReference type="PANTHER" id="PTHR43066:SF1">
    <property type="entry name" value="RHOMBOID PROTEIN 2"/>
    <property type="match status" value="1"/>
</dbReference>
<dbReference type="AlphaFoldDB" id="A0A6C0LWZ3"/>
<keyword evidence="4 8" id="KW-0812">Transmembrane</keyword>
<feature type="transmembrane region" description="Helical" evidence="8">
    <location>
        <begin position="12"/>
        <end position="32"/>
    </location>
</feature>
<feature type="transmembrane region" description="Helical" evidence="8">
    <location>
        <begin position="152"/>
        <end position="170"/>
    </location>
</feature>
<dbReference type="SUPFAM" id="SSF144091">
    <property type="entry name" value="Rhomboid-like"/>
    <property type="match status" value="1"/>
</dbReference>
<name>A0A6C0LWZ3_9ZZZZ</name>
<evidence type="ECO:0000256" key="8">
    <source>
        <dbReference type="SAM" id="Phobius"/>
    </source>
</evidence>
<feature type="domain" description="Peptidase S54 rhomboid" evidence="9">
    <location>
        <begin position="41"/>
        <end position="168"/>
    </location>
</feature>
<protein>
    <recommendedName>
        <fullName evidence="9">Peptidase S54 rhomboid domain-containing protein</fullName>
    </recommendedName>
</protein>
<dbReference type="GO" id="GO:0006508">
    <property type="term" value="P:proteolysis"/>
    <property type="evidence" value="ECO:0007669"/>
    <property type="project" value="UniProtKB-KW"/>
</dbReference>
<sequence>MDKVNKFKKIPVSVLISVSIIIIFSLYVTTALKQIPCGKDVMSIFYGNFVHVDIYHLLSNIYALYALSRVEVSIGYSKFIALVIFLLIFNTIIETVMYKIFKNLHCSIGFSGVLFGIAAWELVTSQDFDWVLITSLIVMVLGPTINNPNASFMGHLVGAISGIIGGLLWGKFA</sequence>
<evidence type="ECO:0000259" key="9">
    <source>
        <dbReference type="Pfam" id="PF01694"/>
    </source>
</evidence>
<keyword evidence="5" id="KW-0378">Hydrolase</keyword>
<keyword evidence="3" id="KW-0645">Protease</keyword>
<comment type="subcellular location">
    <subcellularLocation>
        <location evidence="1">Membrane</location>
        <topology evidence="1">Multi-pass membrane protein</topology>
    </subcellularLocation>
</comment>
<organism evidence="10">
    <name type="scientific">viral metagenome</name>
    <dbReference type="NCBI Taxonomy" id="1070528"/>
    <lineage>
        <taxon>unclassified sequences</taxon>
        <taxon>metagenomes</taxon>
        <taxon>organismal metagenomes</taxon>
    </lineage>
</organism>
<evidence type="ECO:0000313" key="10">
    <source>
        <dbReference type="EMBL" id="QHU34555.1"/>
    </source>
</evidence>
<accession>A0A6C0LWZ3</accession>
<feature type="transmembrane region" description="Helical" evidence="8">
    <location>
        <begin position="79"/>
        <end position="101"/>
    </location>
</feature>
<dbReference type="EMBL" id="MN740574">
    <property type="protein sequence ID" value="QHU34555.1"/>
    <property type="molecule type" value="Genomic_DNA"/>
</dbReference>
<feature type="transmembrane region" description="Helical" evidence="8">
    <location>
        <begin position="107"/>
        <end position="123"/>
    </location>
</feature>
<dbReference type="InterPro" id="IPR022764">
    <property type="entry name" value="Peptidase_S54_rhomboid_dom"/>
</dbReference>